<dbReference type="Proteomes" id="UP001163321">
    <property type="component" value="Chromosome 10"/>
</dbReference>
<dbReference type="EMBL" id="CM047589">
    <property type="protein sequence ID" value="KAI9919961.1"/>
    <property type="molecule type" value="Genomic_DNA"/>
</dbReference>
<keyword evidence="2" id="KW-1185">Reference proteome</keyword>
<organism evidence="1 2">
    <name type="scientific">Peronosclerospora sorghi</name>
    <dbReference type="NCBI Taxonomy" id="230839"/>
    <lineage>
        <taxon>Eukaryota</taxon>
        <taxon>Sar</taxon>
        <taxon>Stramenopiles</taxon>
        <taxon>Oomycota</taxon>
        <taxon>Peronosporomycetes</taxon>
        <taxon>Peronosporales</taxon>
        <taxon>Peronosporaceae</taxon>
        <taxon>Peronosclerospora</taxon>
    </lineage>
</organism>
<sequence length="65" mass="7582">MCPDETAAWTYCPVLLLFTLLLDPLKLLCWLDDLRLLKTLNIIAVLVSRAFSLLRWRCRGFGDER</sequence>
<gene>
    <name evidence="1" type="ORF">PsorP6_015411</name>
</gene>
<name>A0ACC0WNT0_9STRA</name>
<protein>
    <submittedName>
        <fullName evidence="1">Uncharacterized protein</fullName>
    </submittedName>
</protein>
<evidence type="ECO:0000313" key="2">
    <source>
        <dbReference type="Proteomes" id="UP001163321"/>
    </source>
</evidence>
<accession>A0ACC0WNT0</accession>
<reference evidence="1 2" key="1">
    <citation type="journal article" date="2022" name="bioRxiv">
        <title>The genome of the oomycete Peronosclerospora sorghi, a cosmopolitan pathogen of maize and sorghum, is inflated with dispersed pseudogenes.</title>
        <authorList>
            <person name="Fletcher K."/>
            <person name="Martin F."/>
            <person name="Isakeit T."/>
            <person name="Cavanaugh K."/>
            <person name="Magill C."/>
            <person name="Michelmore R."/>
        </authorList>
    </citation>
    <scope>NUCLEOTIDE SEQUENCE [LARGE SCALE GENOMIC DNA]</scope>
    <source>
        <strain evidence="1">P6</strain>
    </source>
</reference>
<evidence type="ECO:0000313" key="1">
    <source>
        <dbReference type="EMBL" id="KAI9919961.1"/>
    </source>
</evidence>
<comment type="caution">
    <text evidence="1">The sequence shown here is derived from an EMBL/GenBank/DDBJ whole genome shotgun (WGS) entry which is preliminary data.</text>
</comment>
<proteinExistence type="predicted"/>